<dbReference type="AlphaFoldDB" id="A0A3M8H6B8"/>
<sequence>MKKIPLAEGVKLKSIITRKIQELISEIQFVSHAVVEKGETPKTSGRKLAEVEAELARVRKDARTLDKLIYRANIDHTVTFKGEEMPIVEAIELATQLRADVTLYKELGQSEKETLYHGGSESVIFYSVALYEPEEYRKRANEMEKDSHRLSNLINAKNYQVEIEFDDSHYI</sequence>
<dbReference type="Gene3D" id="6.10.320.10">
    <property type="match status" value="1"/>
</dbReference>
<gene>
    <name evidence="1" type="ORF">EC501_13855</name>
</gene>
<dbReference type="EMBL" id="RHLQ01000039">
    <property type="protein sequence ID" value="RNC97764.1"/>
    <property type="molecule type" value="Genomic_DNA"/>
</dbReference>
<keyword evidence="2" id="KW-1185">Reference proteome</keyword>
<dbReference type="InterPro" id="IPR047741">
    <property type="entry name" value="DIP1984-like"/>
</dbReference>
<dbReference type="OrthoDB" id="2352801at2"/>
<protein>
    <submittedName>
        <fullName evidence="1">Uncharacterized protein</fullName>
    </submittedName>
</protein>
<organism evidence="1 2">
    <name type="scientific">Lysinibacillus halotolerans</name>
    <dbReference type="NCBI Taxonomy" id="1368476"/>
    <lineage>
        <taxon>Bacteria</taxon>
        <taxon>Bacillati</taxon>
        <taxon>Bacillota</taxon>
        <taxon>Bacilli</taxon>
        <taxon>Bacillales</taxon>
        <taxon>Bacillaceae</taxon>
        <taxon>Lysinibacillus</taxon>
    </lineage>
</organism>
<dbReference type="Pfam" id="PF20935">
    <property type="entry name" value="DUF6847"/>
    <property type="match status" value="1"/>
</dbReference>
<evidence type="ECO:0000313" key="1">
    <source>
        <dbReference type="EMBL" id="RNC97764.1"/>
    </source>
</evidence>
<comment type="caution">
    <text evidence="1">The sequence shown here is derived from an EMBL/GenBank/DDBJ whole genome shotgun (WGS) entry which is preliminary data.</text>
</comment>
<dbReference type="RefSeq" id="WP_122972898.1">
    <property type="nucleotide sequence ID" value="NZ_RHLQ01000039.1"/>
</dbReference>
<proteinExistence type="predicted"/>
<dbReference type="Proteomes" id="UP000279909">
    <property type="component" value="Unassembled WGS sequence"/>
</dbReference>
<accession>A0A3M8H6B8</accession>
<evidence type="ECO:0000313" key="2">
    <source>
        <dbReference type="Proteomes" id="UP000279909"/>
    </source>
</evidence>
<reference evidence="1 2" key="1">
    <citation type="journal article" date="2014" name="Int. J. Syst. Evol. Microbiol.">
        <title>Lysinibacillus halotolerans sp. nov., isolated from saline-alkaline soil.</title>
        <authorList>
            <person name="Kong D."/>
            <person name="Wang Y."/>
            <person name="Zhao B."/>
            <person name="Li Y."/>
            <person name="Song J."/>
            <person name="Zhai Y."/>
            <person name="Zhang C."/>
            <person name="Wang H."/>
            <person name="Chen X."/>
            <person name="Zhao B."/>
            <person name="Ruan Z."/>
        </authorList>
    </citation>
    <scope>NUCLEOTIDE SEQUENCE [LARGE SCALE GENOMIC DNA]</scope>
    <source>
        <strain evidence="1 2">MCCC 1A12703</strain>
    </source>
</reference>
<name>A0A3M8H6B8_9BACI</name>